<dbReference type="Pfam" id="PF01135">
    <property type="entry name" value="PCMT"/>
    <property type="match status" value="1"/>
</dbReference>
<organism evidence="5 6">
    <name type="scientific">Hoeflea poritis</name>
    <dbReference type="NCBI Taxonomy" id="2993659"/>
    <lineage>
        <taxon>Bacteria</taxon>
        <taxon>Pseudomonadati</taxon>
        <taxon>Pseudomonadota</taxon>
        <taxon>Alphaproteobacteria</taxon>
        <taxon>Hyphomicrobiales</taxon>
        <taxon>Rhizobiaceae</taxon>
        <taxon>Hoeflea</taxon>
    </lineage>
</organism>
<name>A0ABT4VRG9_9HYPH</name>
<evidence type="ECO:0000313" key="5">
    <source>
        <dbReference type="EMBL" id="MDA4846682.1"/>
    </source>
</evidence>
<dbReference type="InterPro" id="IPR029063">
    <property type="entry name" value="SAM-dependent_MTases_sf"/>
</dbReference>
<sequence length="222" mass="23848">MDFELARTRMVDNQIRTTDVTSHPVLQAFLSVAREDFVPANMRELAYIDDDIRISSGQDGAMDRFLMEPSPLAKLLQLADVKKDDVVLEIGCGTGYVSALLSLLADSVVALESDPSLAEAATESLSSLGYDNVAVVTGELAQGYKPEAPYDVIFIGGAVEQLPDALFDQLRDGGRLVVVEGHGNASKAELYVSEGGNTSARRGFNTSVKPLPGFEKAAEFVF</sequence>
<evidence type="ECO:0000313" key="6">
    <source>
        <dbReference type="Proteomes" id="UP001148313"/>
    </source>
</evidence>
<dbReference type="PANTHER" id="PTHR11579">
    <property type="entry name" value="PROTEIN-L-ISOASPARTATE O-METHYLTRANSFERASE"/>
    <property type="match status" value="1"/>
</dbReference>
<gene>
    <name evidence="5" type="ORF">OOZ53_15065</name>
</gene>
<evidence type="ECO:0000256" key="2">
    <source>
        <dbReference type="ARBA" id="ARBA00013346"/>
    </source>
</evidence>
<dbReference type="Proteomes" id="UP001148313">
    <property type="component" value="Unassembled WGS sequence"/>
</dbReference>
<evidence type="ECO:0000256" key="1">
    <source>
        <dbReference type="ARBA" id="ARBA00005369"/>
    </source>
</evidence>
<reference evidence="5" key="1">
    <citation type="submission" date="2022-11" db="EMBL/GenBank/DDBJ databases">
        <title>Hoeflea poritis sp. nov., isolated from scleractinian coral Porites lutea.</title>
        <authorList>
            <person name="Zhang G."/>
            <person name="Wei Q."/>
            <person name="Cai L."/>
        </authorList>
    </citation>
    <scope>NUCLEOTIDE SEQUENCE</scope>
    <source>
        <strain evidence="5">E7-10</strain>
    </source>
</reference>
<dbReference type="InterPro" id="IPR020596">
    <property type="entry name" value="rRNA_Ade_Mease_Trfase_CS"/>
</dbReference>
<dbReference type="PROSITE" id="PS01131">
    <property type="entry name" value="RRNA_A_DIMETH"/>
    <property type="match status" value="1"/>
</dbReference>
<proteinExistence type="inferred from homology"/>
<dbReference type="InterPro" id="IPR000682">
    <property type="entry name" value="PCMT"/>
</dbReference>
<keyword evidence="6" id="KW-1185">Reference proteome</keyword>
<keyword evidence="3" id="KW-0949">S-adenosyl-L-methionine</keyword>
<dbReference type="RefSeq" id="WP_271090664.1">
    <property type="nucleotide sequence ID" value="NZ_JAPJZH010000009.1"/>
</dbReference>
<comment type="similarity">
    <text evidence="1">Belongs to the methyltransferase superfamily. L-isoaspartyl/D-aspartyl protein methyltransferase family.</text>
</comment>
<dbReference type="SUPFAM" id="SSF53335">
    <property type="entry name" value="S-adenosyl-L-methionine-dependent methyltransferases"/>
    <property type="match status" value="1"/>
</dbReference>
<comment type="caution">
    <text evidence="5">The sequence shown here is derived from an EMBL/GenBank/DDBJ whole genome shotgun (WGS) entry which is preliminary data.</text>
</comment>
<dbReference type="Gene3D" id="3.40.50.150">
    <property type="entry name" value="Vaccinia Virus protein VP39"/>
    <property type="match status" value="1"/>
</dbReference>
<evidence type="ECO:0000256" key="3">
    <source>
        <dbReference type="ARBA" id="ARBA00022691"/>
    </source>
</evidence>
<dbReference type="PANTHER" id="PTHR11579:SF18">
    <property type="entry name" value="PROTEIN-L-ISOASPARTATE O-METHYLTRANSFERASE"/>
    <property type="match status" value="1"/>
</dbReference>
<accession>A0ABT4VRG9</accession>
<dbReference type="CDD" id="cd02440">
    <property type="entry name" value="AdoMet_MTases"/>
    <property type="match status" value="1"/>
</dbReference>
<evidence type="ECO:0000256" key="4">
    <source>
        <dbReference type="ARBA" id="ARBA00030757"/>
    </source>
</evidence>
<dbReference type="EMBL" id="JAPJZH010000009">
    <property type="protein sequence ID" value="MDA4846682.1"/>
    <property type="molecule type" value="Genomic_DNA"/>
</dbReference>
<protein>
    <recommendedName>
        <fullName evidence="2">Protein-L-isoaspartate O-methyltransferase</fullName>
    </recommendedName>
    <alternativeName>
        <fullName evidence="4">Protein L-isoaspartyl methyltransferase</fullName>
    </alternativeName>
</protein>